<dbReference type="PANTHER" id="PTHR20544:SF0">
    <property type="entry name" value="NUCLEOPROTEIN TPR_MLP1 DOMAIN-CONTAINING PROTEIN"/>
    <property type="match status" value="1"/>
</dbReference>
<reference evidence="6" key="1">
    <citation type="submission" date="2013-12" db="EMBL/GenBank/DDBJ databases">
        <title>The Genome Sequence of Aphanomyces astaci APO3.</title>
        <authorList>
            <consortium name="The Broad Institute Genomics Platform"/>
            <person name="Russ C."/>
            <person name="Tyler B."/>
            <person name="van West P."/>
            <person name="Dieguez-Uribeondo J."/>
            <person name="Young S.K."/>
            <person name="Zeng Q."/>
            <person name="Gargeya S."/>
            <person name="Fitzgerald M."/>
            <person name="Abouelleil A."/>
            <person name="Alvarado L."/>
            <person name="Chapman S.B."/>
            <person name="Gainer-Dewar J."/>
            <person name="Goldberg J."/>
            <person name="Griggs A."/>
            <person name="Gujja S."/>
            <person name="Hansen M."/>
            <person name="Howarth C."/>
            <person name="Imamovic A."/>
            <person name="Ireland A."/>
            <person name="Larimer J."/>
            <person name="McCowan C."/>
            <person name="Murphy C."/>
            <person name="Pearson M."/>
            <person name="Poon T.W."/>
            <person name="Priest M."/>
            <person name="Roberts A."/>
            <person name="Saif S."/>
            <person name="Shea T."/>
            <person name="Sykes S."/>
            <person name="Wortman J."/>
            <person name="Nusbaum C."/>
            <person name="Birren B."/>
        </authorList>
    </citation>
    <scope>NUCLEOTIDE SEQUENCE [LARGE SCALE GENOMIC DNA]</scope>
    <source>
        <strain evidence="6">APO3</strain>
    </source>
</reference>
<keyword evidence="5" id="KW-0175">Coiled coil</keyword>
<feature type="coiled-coil region" evidence="5">
    <location>
        <begin position="131"/>
        <end position="165"/>
    </location>
</feature>
<dbReference type="PANTHER" id="PTHR20544">
    <property type="entry name" value="CENTROSOMAL PROTEIN CEP135"/>
    <property type="match status" value="1"/>
</dbReference>
<evidence type="ECO:0000256" key="4">
    <source>
        <dbReference type="ARBA" id="ARBA00038123"/>
    </source>
</evidence>
<name>W4FZJ8_APHAT</name>
<evidence type="ECO:0000256" key="2">
    <source>
        <dbReference type="ARBA" id="ARBA00022490"/>
    </source>
</evidence>
<feature type="coiled-coil region" evidence="5">
    <location>
        <begin position="872"/>
        <end position="913"/>
    </location>
</feature>
<proteinExistence type="inferred from homology"/>
<feature type="coiled-coil region" evidence="5">
    <location>
        <begin position="13"/>
        <end position="61"/>
    </location>
</feature>
<dbReference type="InterPro" id="IPR051877">
    <property type="entry name" value="Centriole_BasalBody_StrucProt"/>
</dbReference>
<comment type="subcellular location">
    <subcellularLocation>
        <location evidence="1">Cytoplasm</location>
        <location evidence="1">Cytoskeleton</location>
        <location evidence="1">Microtubule organizing center</location>
        <location evidence="1">Centrosome</location>
        <location evidence="1">Centriole</location>
    </subcellularLocation>
</comment>
<keyword evidence="3" id="KW-0206">Cytoskeleton</keyword>
<organism evidence="6">
    <name type="scientific">Aphanomyces astaci</name>
    <name type="common">Crayfish plague agent</name>
    <dbReference type="NCBI Taxonomy" id="112090"/>
    <lineage>
        <taxon>Eukaryota</taxon>
        <taxon>Sar</taxon>
        <taxon>Stramenopiles</taxon>
        <taxon>Oomycota</taxon>
        <taxon>Saprolegniomycetes</taxon>
        <taxon>Saprolegniales</taxon>
        <taxon>Verrucalvaceae</taxon>
        <taxon>Aphanomyces</taxon>
    </lineage>
</organism>
<evidence type="ECO:0000256" key="5">
    <source>
        <dbReference type="SAM" id="Coils"/>
    </source>
</evidence>
<dbReference type="VEuPathDB" id="FungiDB:H257_12674"/>
<feature type="coiled-coil region" evidence="5">
    <location>
        <begin position="746"/>
        <end position="829"/>
    </location>
</feature>
<evidence type="ECO:0000256" key="1">
    <source>
        <dbReference type="ARBA" id="ARBA00004114"/>
    </source>
</evidence>
<feature type="coiled-coil region" evidence="5">
    <location>
        <begin position="477"/>
        <end position="560"/>
    </location>
</feature>
<feature type="coiled-coil region" evidence="5">
    <location>
        <begin position="202"/>
        <end position="309"/>
    </location>
</feature>
<evidence type="ECO:0000313" key="6">
    <source>
        <dbReference type="EMBL" id="ETV72199.1"/>
    </source>
</evidence>
<comment type="similarity">
    <text evidence="4">Belongs to the CEP135/TSGA10 family.</text>
</comment>
<dbReference type="SUPFAM" id="SSF57997">
    <property type="entry name" value="Tropomyosin"/>
    <property type="match status" value="1"/>
</dbReference>
<evidence type="ECO:0000256" key="3">
    <source>
        <dbReference type="ARBA" id="ARBA00023212"/>
    </source>
</evidence>
<accession>W4FZJ8</accession>
<keyword evidence="2" id="KW-0963">Cytoplasm</keyword>
<gene>
    <name evidence="6" type="ORF">H257_12674</name>
</gene>
<dbReference type="EMBL" id="KI913155">
    <property type="protein sequence ID" value="ETV72199.1"/>
    <property type="molecule type" value="Genomic_DNA"/>
</dbReference>
<dbReference type="OrthoDB" id="10254663at2759"/>
<dbReference type="AlphaFoldDB" id="W4FZJ8"/>
<sequence>MSQASFVVLQRDNHALTRENNALHLEMIRIQEELEDKARGMHLQEKELQHKIEELQFLNTQKTSQLQKKDADLSKLYAQVHRLQGEMQHPTNGGNSTSADAIELNKLLPPAIDRKSAGTSSAAPLSSIDDHDASSKQLDALGRENKALQDRLASLESQVRTRDAEIDRLGKQLKDSVSTKDYATIKAKYDLEAYQIAQDLDKDQLTRQVDLLNDQVAKYEQKLVDALPSQQRLESLTQELKHAQGLNDKYMEQLQLLQQRLQRIEQEHELCDAKQSELTMASDQAEKLVQKLQQQLDDTTLQVTRLENALKATHYDKMSSANSVANLEAHVKVLTTELNQLKPKHAAVCQQLADESSNGKHWTKQRQALETELAALQSKLSDALAAHQTALDGQNTLRVECTSLEQVVADRDRVVRTLQTNLDSATLECQAVARQLHQQSLANESQRSIDVQAQHASVHSEERVMLRRDNDALQVRVRRLELLRNELDVALRDAQAQGTSWKHQVDHLQDQMTETLHDLAKANAQLNQVKMEVVHLQQDKTQLETQVADARREIEKLSHVAPHEATAKLQESKWQKRVTEAELSKQLVETQLSAAVAAKAGLEQRLAQAETKLRSADDRAIEVNAQVSSLQSELANVQSELASTKQSKLYFETEYEAAMLAWTDQSKTFQTAQHDLDAADGAQRESARQIHDLQAALTASQTKCHQVENLLGQAQSHRKTLEMQWTLVQEELRHAKDHQLARESTIKRLQTETSELSRRVVQLEQDNGQLKHLVGEMECGRDKWSLEHKQLKMDMNDLRESNGHLEGVREQLEASIGQLKQSLSQVRSMLEASDRDKDALIHMLDVKTEEMSALDAQSTRVSEQQSAVRNELVSCQASLRQLEAALADKEATVTTLQANLDKADKMSARLKEDVELGRGEHVALTQDLHHMTIENQSLAGECAQLHHEIAWV</sequence>
<feature type="coiled-coil region" evidence="5">
    <location>
        <begin position="592"/>
        <end position="647"/>
    </location>
</feature>
<dbReference type="Gene3D" id="1.20.5.340">
    <property type="match status" value="1"/>
</dbReference>
<protein>
    <submittedName>
        <fullName evidence="6">Uncharacterized protein</fullName>
    </submittedName>
</protein>
<dbReference type="RefSeq" id="XP_009838267.1">
    <property type="nucleotide sequence ID" value="XM_009839965.1"/>
</dbReference>
<dbReference type="GO" id="GO:0005814">
    <property type="term" value="C:centriole"/>
    <property type="evidence" value="ECO:0007669"/>
    <property type="project" value="UniProtKB-SubCell"/>
</dbReference>
<dbReference type="GeneID" id="20814670"/>